<keyword evidence="3 6" id="KW-0812">Transmembrane</keyword>
<evidence type="ECO:0000313" key="10">
    <source>
        <dbReference type="Proteomes" id="UP000663505"/>
    </source>
</evidence>
<gene>
    <name evidence="9" type="ORF">JZ786_20575</name>
</gene>
<keyword evidence="10" id="KW-1185">Reference proteome</keyword>
<keyword evidence="4 6" id="KW-1133">Transmembrane helix</keyword>
<dbReference type="RefSeq" id="WP_206656165.1">
    <property type="nucleotide sequence ID" value="NZ_CP071182.1"/>
</dbReference>
<feature type="domain" description="VTT" evidence="8">
    <location>
        <begin position="37"/>
        <end position="155"/>
    </location>
</feature>
<sequence length="228" mass="25556">MLAYVHHYYAQIQVGGTTAKLIGFLLIVFVSFVPVLPIPLIAAAVGAVSPLIPAVLATWLGASFGALLKFFLERLVFLRPVNNYLSRYSYWRSLVRFVDRQGFYAVLITRLIPVFPSSVVNTAGAVTGVSVAAFVYATLLGKLPTMVVFTVAGSQVLHHFWRTVAWLSVYGVLIGLLTWWFSRFMRRDSSGVDDNEFMRRDSSGVDDNEFIRRDSDPRSQEPTPEDER</sequence>
<dbReference type="KEGG" id="afx:JZ786_20575"/>
<feature type="transmembrane region" description="Helical" evidence="6">
    <location>
        <begin position="21"/>
        <end position="45"/>
    </location>
</feature>
<feature type="transmembrane region" description="Helical" evidence="6">
    <location>
        <begin position="51"/>
        <end position="72"/>
    </location>
</feature>
<dbReference type="EMBL" id="CP071182">
    <property type="protein sequence ID" value="QSO46803.1"/>
    <property type="molecule type" value="Genomic_DNA"/>
</dbReference>
<evidence type="ECO:0000256" key="5">
    <source>
        <dbReference type="ARBA" id="ARBA00023136"/>
    </source>
</evidence>
<dbReference type="PANTHER" id="PTHR12677:SF59">
    <property type="entry name" value="GOLGI APPARATUS MEMBRANE PROTEIN TVP38-RELATED"/>
    <property type="match status" value="1"/>
</dbReference>
<feature type="compositionally biased region" description="Basic and acidic residues" evidence="7">
    <location>
        <begin position="196"/>
        <end position="219"/>
    </location>
</feature>
<evidence type="ECO:0000256" key="1">
    <source>
        <dbReference type="ARBA" id="ARBA00004651"/>
    </source>
</evidence>
<dbReference type="PANTHER" id="PTHR12677">
    <property type="entry name" value="GOLGI APPARATUS MEMBRANE PROTEIN TVP38-RELATED"/>
    <property type="match status" value="1"/>
</dbReference>
<dbReference type="Pfam" id="PF09335">
    <property type="entry name" value="VTT_dom"/>
    <property type="match status" value="1"/>
</dbReference>
<name>A0A9X7Z728_9BACL</name>
<keyword evidence="2 6" id="KW-1003">Cell membrane</keyword>
<protein>
    <recommendedName>
        <fullName evidence="6">TVP38/TMEM64 family membrane protein</fullName>
    </recommendedName>
</protein>
<dbReference type="Proteomes" id="UP000663505">
    <property type="component" value="Chromosome"/>
</dbReference>
<comment type="caution">
    <text evidence="6">Lacks conserved residue(s) required for the propagation of feature annotation.</text>
</comment>
<dbReference type="AlphaFoldDB" id="A0A9X7Z728"/>
<proteinExistence type="inferred from homology"/>
<feature type="transmembrane region" description="Helical" evidence="6">
    <location>
        <begin position="119"/>
        <end position="139"/>
    </location>
</feature>
<reference evidence="9 10" key="1">
    <citation type="submission" date="2021-02" db="EMBL/GenBank/DDBJ databases">
        <title>Alicyclobacillus curvatus sp. nov. and Alicyclobacillus mengziensis sp. nov., two acidophilic bacteria isolated from acid mine drainage.</title>
        <authorList>
            <person name="Huang Y."/>
        </authorList>
    </citation>
    <scope>NUCLEOTIDE SEQUENCE [LARGE SCALE GENOMIC DNA]</scope>
    <source>
        <strain evidence="9 10">S30H14</strain>
    </source>
</reference>
<keyword evidence="5 6" id="KW-0472">Membrane</keyword>
<evidence type="ECO:0000256" key="3">
    <source>
        <dbReference type="ARBA" id="ARBA00022692"/>
    </source>
</evidence>
<evidence type="ECO:0000259" key="8">
    <source>
        <dbReference type="Pfam" id="PF09335"/>
    </source>
</evidence>
<evidence type="ECO:0000313" key="9">
    <source>
        <dbReference type="EMBL" id="QSO46803.1"/>
    </source>
</evidence>
<feature type="transmembrane region" description="Helical" evidence="6">
    <location>
        <begin position="159"/>
        <end position="181"/>
    </location>
</feature>
<comment type="similarity">
    <text evidence="6">Belongs to the TVP38/TMEM64 family.</text>
</comment>
<feature type="region of interest" description="Disordered" evidence="7">
    <location>
        <begin position="196"/>
        <end position="228"/>
    </location>
</feature>
<evidence type="ECO:0000256" key="7">
    <source>
        <dbReference type="SAM" id="MobiDB-lite"/>
    </source>
</evidence>
<evidence type="ECO:0000256" key="2">
    <source>
        <dbReference type="ARBA" id="ARBA00022475"/>
    </source>
</evidence>
<evidence type="ECO:0000256" key="6">
    <source>
        <dbReference type="RuleBase" id="RU366058"/>
    </source>
</evidence>
<accession>A0A9X7Z728</accession>
<dbReference type="InterPro" id="IPR015414">
    <property type="entry name" value="TMEM64"/>
</dbReference>
<dbReference type="GO" id="GO:0005886">
    <property type="term" value="C:plasma membrane"/>
    <property type="evidence" value="ECO:0007669"/>
    <property type="project" value="UniProtKB-SubCell"/>
</dbReference>
<organism evidence="9 10">
    <name type="scientific">Alicyclobacillus mengziensis</name>
    <dbReference type="NCBI Taxonomy" id="2931921"/>
    <lineage>
        <taxon>Bacteria</taxon>
        <taxon>Bacillati</taxon>
        <taxon>Bacillota</taxon>
        <taxon>Bacilli</taxon>
        <taxon>Bacillales</taxon>
        <taxon>Alicyclobacillaceae</taxon>
        <taxon>Alicyclobacillus</taxon>
    </lineage>
</organism>
<comment type="subcellular location">
    <subcellularLocation>
        <location evidence="1 6">Cell membrane</location>
        <topology evidence="1 6">Multi-pass membrane protein</topology>
    </subcellularLocation>
</comment>
<dbReference type="InterPro" id="IPR032816">
    <property type="entry name" value="VTT_dom"/>
</dbReference>
<evidence type="ECO:0000256" key="4">
    <source>
        <dbReference type="ARBA" id="ARBA00022989"/>
    </source>
</evidence>